<keyword evidence="2" id="KW-1185">Reference proteome</keyword>
<organism evidence="1 2">
    <name type="scientific">Jeotgalibacillus soli</name>
    <dbReference type="NCBI Taxonomy" id="889306"/>
    <lineage>
        <taxon>Bacteria</taxon>
        <taxon>Bacillati</taxon>
        <taxon>Bacillota</taxon>
        <taxon>Bacilli</taxon>
        <taxon>Bacillales</taxon>
        <taxon>Caryophanaceae</taxon>
        <taxon>Jeotgalibacillus</taxon>
    </lineage>
</organism>
<dbReference type="AlphaFoldDB" id="A0A0C2V9Z6"/>
<dbReference type="EMBL" id="JXRP01000017">
    <property type="protein sequence ID" value="KIL45787.1"/>
    <property type="molecule type" value="Genomic_DNA"/>
</dbReference>
<evidence type="ECO:0000313" key="1">
    <source>
        <dbReference type="EMBL" id="KIL45787.1"/>
    </source>
</evidence>
<name>A0A0C2V9Z6_9BACL</name>
<sequence>MLIENLIEMLKTISYYRDCKITHTFSQNHLPVAMVCYLPQINSYQVTFFESGAVELYSQEETAAIAINGVLNKELEESH</sequence>
<dbReference type="RefSeq" id="WP_041088537.1">
    <property type="nucleotide sequence ID" value="NZ_JXRP01000017.1"/>
</dbReference>
<proteinExistence type="predicted"/>
<gene>
    <name evidence="1" type="ORF">KP78_21360</name>
</gene>
<evidence type="ECO:0000313" key="2">
    <source>
        <dbReference type="Proteomes" id="UP000031938"/>
    </source>
</evidence>
<dbReference type="OrthoDB" id="2428905at2"/>
<dbReference type="Proteomes" id="UP000031938">
    <property type="component" value="Unassembled WGS sequence"/>
</dbReference>
<reference evidence="1 2" key="1">
    <citation type="submission" date="2015-01" db="EMBL/GenBank/DDBJ databases">
        <title>Genome sequencing of Jeotgalibacillus soli.</title>
        <authorList>
            <person name="Goh K.M."/>
            <person name="Chan K.-G."/>
            <person name="Yaakop A.S."/>
            <person name="Ee R."/>
            <person name="Gan H.M."/>
            <person name="Chan C.S."/>
        </authorList>
    </citation>
    <scope>NUCLEOTIDE SEQUENCE [LARGE SCALE GENOMIC DNA]</scope>
    <source>
        <strain evidence="1 2">P9</strain>
    </source>
</reference>
<protein>
    <submittedName>
        <fullName evidence="1">Uncharacterized protein</fullName>
    </submittedName>
</protein>
<dbReference type="PATRIC" id="fig|889306.3.peg.2151"/>
<accession>A0A0C2V9Z6</accession>
<comment type="caution">
    <text evidence="1">The sequence shown here is derived from an EMBL/GenBank/DDBJ whole genome shotgun (WGS) entry which is preliminary data.</text>
</comment>